<dbReference type="SUPFAM" id="SSF50814">
    <property type="entry name" value="Lipocalins"/>
    <property type="match status" value="1"/>
</dbReference>
<evidence type="ECO:0008006" key="3">
    <source>
        <dbReference type="Google" id="ProtNLM"/>
    </source>
</evidence>
<dbReference type="AlphaFoldDB" id="A0A8C2CK91"/>
<dbReference type="Gene3D" id="2.40.128.20">
    <property type="match status" value="1"/>
</dbReference>
<organism evidence="1 2">
    <name type="scientific">Cyprinus carpio</name>
    <name type="common">Common carp</name>
    <dbReference type="NCBI Taxonomy" id="7962"/>
    <lineage>
        <taxon>Eukaryota</taxon>
        <taxon>Metazoa</taxon>
        <taxon>Chordata</taxon>
        <taxon>Craniata</taxon>
        <taxon>Vertebrata</taxon>
        <taxon>Euteleostomi</taxon>
        <taxon>Actinopterygii</taxon>
        <taxon>Neopterygii</taxon>
        <taxon>Teleostei</taxon>
        <taxon>Ostariophysi</taxon>
        <taxon>Cypriniformes</taxon>
        <taxon>Cyprinidae</taxon>
        <taxon>Cyprininae</taxon>
        <taxon>Cyprinus</taxon>
    </lineage>
</organism>
<evidence type="ECO:0000313" key="1">
    <source>
        <dbReference type="Ensembl" id="ENSCCRP00020010149.1"/>
    </source>
</evidence>
<name>A0A8C2CK91_CYPCA</name>
<dbReference type="InterPro" id="IPR012674">
    <property type="entry name" value="Calycin"/>
</dbReference>
<sequence>MAFNGKWETVSQDGYEEFCKLIGKLQLFKQLIFALLMAESHALKNKMYEGKLAISFPKYHHTSEISGGKLVETSTVTGASGPVVFVRTSKKI</sequence>
<dbReference type="Proteomes" id="UP000694701">
    <property type="component" value="Unplaced"/>
</dbReference>
<protein>
    <recommendedName>
        <fullName evidence="3">Cytosolic fatty-acid binding proteins domain-containing protein</fullName>
    </recommendedName>
</protein>
<accession>A0A8C2CK91</accession>
<dbReference type="Pfam" id="PF14651">
    <property type="entry name" value="Lipocalin_7"/>
    <property type="match status" value="1"/>
</dbReference>
<evidence type="ECO:0000313" key="2">
    <source>
        <dbReference type="Proteomes" id="UP000694701"/>
    </source>
</evidence>
<dbReference type="Ensembl" id="ENSCCRT00020011265.1">
    <property type="protein sequence ID" value="ENSCCRP00020010149.1"/>
    <property type="gene ID" value="ENSCCRG00020005188.1"/>
</dbReference>
<reference evidence="1" key="1">
    <citation type="submission" date="2025-08" db="UniProtKB">
        <authorList>
            <consortium name="Ensembl"/>
        </authorList>
    </citation>
    <scope>IDENTIFICATION</scope>
</reference>
<proteinExistence type="predicted"/>